<proteinExistence type="predicted"/>
<feature type="transmembrane region" description="Helical" evidence="1">
    <location>
        <begin position="170"/>
        <end position="189"/>
    </location>
</feature>
<feature type="transmembrane region" description="Helical" evidence="1">
    <location>
        <begin position="108"/>
        <end position="132"/>
    </location>
</feature>
<dbReference type="AlphaFoldDB" id="A0A4U3MC54"/>
<dbReference type="RefSeq" id="WP_137249011.1">
    <property type="nucleotide sequence ID" value="NZ_SZQA01000022.1"/>
</dbReference>
<feature type="transmembrane region" description="Helical" evidence="1">
    <location>
        <begin position="86"/>
        <end position="102"/>
    </location>
</feature>
<keyword evidence="1" id="KW-1133">Transmembrane helix</keyword>
<evidence type="ECO:0000256" key="1">
    <source>
        <dbReference type="SAM" id="Phobius"/>
    </source>
</evidence>
<evidence type="ECO:0000313" key="2">
    <source>
        <dbReference type="EMBL" id="TKK86240.1"/>
    </source>
</evidence>
<gene>
    <name evidence="2" type="ORF">FDA94_22225</name>
</gene>
<dbReference type="OrthoDB" id="3473322at2"/>
<accession>A0A4U3MC54</accession>
<keyword evidence="3" id="KW-1185">Reference proteome</keyword>
<feature type="transmembrane region" description="Helical" evidence="1">
    <location>
        <begin position="17"/>
        <end position="37"/>
    </location>
</feature>
<dbReference type="EMBL" id="SZQA01000022">
    <property type="protein sequence ID" value="TKK86240.1"/>
    <property type="molecule type" value="Genomic_DNA"/>
</dbReference>
<protein>
    <submittedName>
        <fullName evidence="2">Uncharacterized protein</fullName>
    </submittedName>
</protein>
<keyword evidence="1" id="KW-0812">Transmembrane</keyword>
<evidence type="ECO:0000313" key="3">
    <source>
        <dbReference type="Proteomes" id="UP000308705"/>
    </source>
</evidence>
<reference evidence="2 3" key="1">
    <citation type="submission" date="2019-04" db="EMBL/GenBank/DDBJ databases">
        <title>Herbidospora sp. NEAU-GS14.nov., a novel actinomycete isolated from soil.</title>
        <authorList>
            <person name="Han L."/>
        </authorList>
    </citation>
    <scope>NUCLEOTIDE SEQUENCE [LARGE SCALE GENOMIC DNA]</scope>
    <source>
        <strain evidence="2 3">NEAU-GS14</strain>
    </source>
</reference>
<comment type="caution">
    <text evidence="2">The sequence shown here is derived from an EMBL/GenBank/DDBJ whole genome shotgun (WGS) entry which is preliminary data.</text>
</comment>
<sequence length="198" mass="21307">MTLTATPVQPDTTNRNLALGLSTGALVWAAASLFYGFQPANDLGWMLTDLGGLVFQIGLLCLLALMIRTQATGTSRPARIMLQVERVLLVPAMVWSLLHAVLPDQRDAGWLAVLDVFWPLSMLGMFVIGIKVAFAGRWRGLARVWPVVAESWAVVTIPAMGVFGPEVGDVVGATHLLVGYATLGLIIAFRPELVRSGK</sequence>
<organism evidence="2 3">
    <name type="scientific">Herbidospora galbida</name>
    <dbReference type="NCBI Taxonomy" id="2575442"/>
    <lineage>
        <taxon>Bacteria</taxon>
        <taxon>Bacillati</taxon>
        <taxon>Actinomycetota</taxon>
        <taxon>Actinomycetes</taxon>
        <taxon>Streptosporangiales</taxon>
        <taxon>Streptosporangiaceae</taxon>
        <taxon>Herbidospora</taxon>
    </lineage>
</organism>
<name>A0A4U3MC54_9ACTN</name>
<dbReference type="Proteomes" id="UP000308705">
    <property type="component" value="Unassembled WGS sequence"/>
</dbReference>
<keyword evidence="1" id="KW-0472">Membrane</keyword>
<feature type="transmembrane region" description="Helical" evidence="1">
    <location>
        <begin position="144"/>
        <end position="164"/>
    </location>
</feature>
<feature type="transmembrane region" description="Helical" evidence="1">
    <location>
        <begin position="43"/>
        <end position="65"/>
    </location>
</feature>